<feature type="domain" description="Reverse transcriptase" evidence="3">
    <location>
        <begin position="639"/>
        <end position="890"/>
    </location>
</feature>
<dbReference type="PROSITE" id="PS50878">
    <property type="entry name" value="RT_POL"/>
    <property type="match status" value="1"/>
</dbReference>
<feature type="region of interest" description="Disordered" evidence="2">
    <location>
        <begin position="413"/>
        <end position="433"/>
    </location>
</feature>
<keyword evidence="1" id="KW-0175">Coiled coil</keyword>
<feature type="compositionally biased region" description="Basic and acidic residues" evidence="2">
    <location>
        <begin position="421"/>
        <end position="430"/>
    </location>
</feature>
<reference evidence="5 6" key="1">
    <citation type="journal article" date="2020" name="ISME J.">
        <title>Uncovering the hidden diversity of litter-decomposition mechanisms in mushroom-forming fungi.</title>
        <authorList>
            <person name="Floudas D."/>
            <person name="Bentzer J."/>
            <person name="Ahren D."/>
            <person name="Johansson T."/>
            <person name="Persson P."/>
            <person name="Tunlid A."/>
        </authorList>
    </citation>
    <scope>NUCLEOTIDE SEQUENCE [LARGE SCALE GENOMIC DNA]</scope>
    <source>
        <strain evidence="5 6">CBS 175.51</strain>
    </source>
</reference>
<dbReference type="Pfam" id="PF00078">
    <property type="entry name" value="RVT_1"/>
    <property type="match status" value="1"/>
</dbReference>
<feature type="domain" description="RNase H type-1" evidence="4">
    <location>
        <begin position="295"/>
        <end position="435"/>
    </location>
</feature>
<dbReference type="GO" id="GO:0004523">
    <property type="term" value="F:RNA-DNA hybrid ribonuclease activity"/>
    <property type="evidence" value="ECO:0007669"/>
    <property type="project" value="InterPro"/>
</dbReference>
<evidence type="ECO:0008006" key="7">
    <source>
        <dbReference type="Google" id="ProtNLM"/>
    </source>
</evidence>
<dbReference type="EMBL" id="JAACJK010000170">
    <property type="protein sequence ID" value="KAF5320338.1"/>
    <property type="molecule type" value="Genomic_DNA"/>
</dbReference>
<dbReference type="SUPFAM" id="SSF53098">
    <property type="entry name" value="Ribonuclease H-like"/>
    <property type="match status" value="1"/>
</dbReference>
<dbReference type="AlphaFoldDB" id="A0A8H5F1X5"/>
<dbReference type="Pfam" id="PF00075">
    <property type="entry name" value="RNase_H"/>
    <property type="match status" value="1"/>
</dbReference>
<protein>
    <recommendedName>
        <fullName evidence="7">Reverse transcriptase</fullName>
    </recommendedName>
</protein>
<dbReference type="OrthoDB" id="245563at2759"/>
<evidence type="ECO:0000259" key="4">
    <source>
        <dbReference type="PROSITE" id="PS50879"/>
    </source>
</evidence>
<dbReference type="Pfam" id="PF03372">
    <property type="entry name" value="Exo_endo_phos"/>
    <property type="match status" value="1"/>
</dbReference>
<dbReference type="SUPFAM" id="SSF56219">
    <property type="entry name" value="DNase I-like"/>
    <property type="match status" value="1"/>
</dbReference>
<dbReference type="PROSITE" id="PS50879">
    <property type="entry name" value="RNASE_H_1"/>
    <property type="match status" value="1"/>
</dbReference>
<dbReference type="Gene3D" id="3.30.420.10">
    <property type="entry name" value="Ribonuclease H-like superfamily/Ribonuclease H"/>
    <property type="match status" value="1"/>
</dbReference>
<keyword evidence="6" id="KW-1185">Reference proteome</keyword>
<dbReference type="InterPro" id="IPR002156">
    <property type="entry name" value="RNaseH_domain"/>
</dbReference>
<dbReference type="PANTHER" id="PTHR19446">
    <property type="entry name" value="REVERSE TRANSCRIPTASES"/>
    <property type="match status" value="1"/>
</dbReference>
<dbReference type="GO" id="GO:0003676">
    <property type="term" value="F:nucleic acid binding"/>
    <property type="evidence" value="ECO:0007669"/>
    <property type="project" value="InterPro"/>
</dbReference>
<evidence type="ECO:0000256" key="1">
    <source>
        <dbReference type="SAM" id="Coils"/>
    </source>
</evidence>
<feature type="coiled-coil region" evidence="1">
    <location>
        <begin position="492"/>
        <end position="519"/>
    </location>
</feature>
<dbReference type="Gene3D" id="3.60.10.10">
    <property type="entry name" value="Endonuclease/exonuclease/phosphatase"/>
    <property type="match status" value="1"/>
</dbReference>
<dbReference type="CDD" id="cd01650">
    <property type="entry name" value="RT_nLTR_like"/>
    <property type="match status" value="1"/>
</dbReference>
<name>A0A8H5F1X5_9AGAR</name>
<evidence type="ECO:0000259" key="3">
    <source>
        <dbReference type="PROSITE" id="PS50878"/>
    </source>
</evidence>
<dbReference type="InterPro" id="IPR012337">
    <property type="entry name" value="RNaseH-like_sf"/>
</dbReference>
<proteinExistence type="predicted"/>
<evidence type="ECO:0000256" key="2">
    <source>
        <dbReference type="SAM" id="MobiDB-lite"/>
    </source>
</evidence>
<dbReference type="InterPro" id="IPR036397">
    <property type="entry name" value="RNaseH_sf"/>
</dbReference>
<comment type="caution">
    <text evidence="5">The sequence shown here is derived from an EMBL/GenBank/DDBJ whole genome shotgun (WGS) entry which is preliminary data.</text>
</comment>
<organism evidence="5 6">
    <name type="scientific">Ephemerocybe angulata</name>
    <dbReference type="NCBI Taxonomy" id="980116"/>
    <lineage>
        <taxon>Eukaryota</taxon>
        <taxon>Fungi</taxon>
        <taxon>Dikarya</taxon>
        <taxon>Basidiomycota</taxon>
        <taxon>Agaricomycotina</taxon>
        <taxon>Agaricomycetes</taxon>
        <taxon>Agaricomycetidae</taxon>
        <taxon>Agaricales</taxon>
        <taxon>Agaricineae</taxon>
        <taxon>Psathyrellaceae</taxon>
        <taxon>Ephemerocybe</taxon>
    </lineage>
</organism>
<sequence length="1247" mass="138013">MFDQDFRGDIRKYDINIFQETHVYEGGMGAIADVPGYEMFSVERKYKEVFVNQQWGGVVVVARAELGLTVDRELTSTDILVLQADQLVIVAAYILPEGSDWRNFTEVDPFEKLLEVLAVVGGRGRPVLVCGDLNARTAGEGGGAGGVGVSQDGTKTTRGNALLGACEDGGYSILNGLPKYGEESGRWTSHHTRGKAVIDYFIGDAEAGELVEGLEVKANDPRRSDHSEVVARVKWGKRVGGGDGEKRRKGGRRRKTAYRLPTATALDRLVIRAVASIPGPEEQLRRLYGQATCETAQPEMVYVDGSCIGNGTDGARAGAGVFFGPGCRRNIAARVPDGQSNSRAEAYAILLALRACDERHSLVICSDSETSIKMLTEWAPGKAAIGWRVEHGDLFGDIADLLRRRSAPVTFRKVKAHSGNKHNDGADELAKQGAGLPAVPPYEVMRGRGDGGRGGGGSIGRVVPGDKVKLDMREARRAAGAGGKTVGDEEGHAALTAAHERWQRKQEELRRELFEARTEMRFWTVLKKLLGEKAAVCGAFTADELMAIFVQRMNMQDPLPDTFDTRRLFLNQAVAATIDDVTEDETMSRVFSREWGMGEIEKAKKRLLPKLAAATGEDEISYEEIFKMDNEVLLELCNECIRSGEIPSTWVRTKLIGLCKRGKPKDDPKNYRTIGLESCLLKFMTLLINGRLVEWAEERKLIPPSQNGFRAGYRTNNNVFVLRCAEDKARAEKKPLYAAFVDMTNAFPSTEQSTLWLKMRNWGQEGQCLIGSGSSTATCHTCSPILWALFMADLPDLIPADDADIVLDGVAMGSLEQADDILLLSTTPEGLQRKMDGIVRWCAVNFLEINCTKSVVMVLGRRGGVEAPEVRFGGRVAEVVAEQPYLGFVISSEEVTMLRGHYKTKVGKAQKVGRAVCALEQLTGVFPAERALRLYMALVDPHLTHGCDIALDNHAGSLRLLERVQISYLRRVLGLGKRSMIPVLFSETGIVPVRYRRLLIALGYLRYLAVDCTGDQYARRALNEAIAIDFAGRARSWITELREVVGKLPFPCPFPAHADITNAREIDALARRVEEGMKADVQAAIDGSDKTYLLHDRVERGKEGRSHQLVLGRRPYLKLGDPAHRRALTRVLLSNHKMGVELLRYTRPTTPRQQRLCRFCRRKVETPEHLWLECRANAEVCNLREEFVADVMRIGTNEETAYLRGLGTDWVAQMKALTVGMPGVVAVVARYTYQVEQLIDKYPLYRP</sequence>
<dbReference type="Proteomes" id="UP000541558">
    <property type="component" value="Unassembled WGS sequence"/>
</dbReference>
<dbReference type="InterPro" id="IPR036691">
    <property type="entry name" value="Endo/exonu/phosph_ase_sf"/>
</dbReference>
<dbReference type="CDD" id="cd09280">
    <property type="entry name" value="RNase_HI_eukaryote_like"/>
    <property type="match status" value="1"/>
</dbReference>
<dbReference type="InterPro" id="IPR000477">
    <property type="entry name" value="RT_dom"/>
</dbReference>
<accession>A0A8H5F1X5</accession>
<evidence type="ECO:0000313" key="6">
    <source>
        <dbReference type="Proteomes" id="UP000541558"/>
    </source>
</evidence>
<evidence type="ECO:0000313" key="5">
    <source>
        <dbReference type="EMBL" id="KAF5320338.1"/>
    </source>
</evidence>
<gene>
    <name evidence="5" type="ORF">D9611_011279</name>
</gene>
<dbReference type="InterPro" id="IPR005135">
    <property type="entry name" value="Endo/exonuclease/phosphatase"/>
</dbReference>